<feature type="non-terminal residue" evidence="1">
    <location>
        <position position="1"/>
    </location>
</feature>
<dbReference type="EMBL" id="UINC01081497">
    <property type="protein sequence ID" value="SVC25406.1"/>
    <property type="molecule type" value="Genomic_DNA"/>
</dbReference>
<gene>
    <name evidence="1" type="ORF">METZ01_LOCUS278260</name>
</gene>
<evidence type="ECO:0000313" key="1">
    <source>
        <dbReference type="EMBL" id="SVC25406.1"/>
    </source>
</evidence>
<dbReference type="AlphaFoldDB" id="A0A382KMI0"/>
<organism evidence="1">
    <name type="scientific">marine metagenome</name>
    <dbReference type="NCBI Taxonomy" id="408172"/>
    <lineage>
        <taxon>unclassified sequences</taxon>
        <taxon>metagenomes</taxon>
        <taxon>ecological metagenomes</taxon>
    </lineage>
</organism>
<sequence>GPINFFKIRFGSRISGFSNEKGKYDSEFKVDN</sequence>
<accession>A0A382KMI0</accession>
<name>A0A382KMI0_9ZZZZ</name>
<reference evidence="1" key="1">
    <citation type="submission" date="2018-05" db="EMBL/GenBank/DDBJ databases">
        <authorList>
            <person name="Lanie J.A."/>
            <person name="Ng W.-L."/>
            <person name="Kazmierczak K.M."/>
            <person name="Andrzejewski T.M."/>
            <person name="Davidsen T.M."/>
            <person name="Wayne K.J."/>
            <person name="Tettelin H."/>
            <person name="Glass J.I."/>
            <person name="Rusch D."/>
            <person name="Podicherti R."/>
            <person name="Tsui H.-C.T."/>
            <person name="Winkler M.E."/>
        </authorList>
    </citation>
    <scope>NUCLEOTIDE SEQUENCE</scope>
</reference>
<proteinExistence type="predicted"/>
<protein>
    <submittedName>
        <fullName evidence="1">Uncharacterized protein</fullName>
    </submittedName>
</protein>